<dbReference type="CDD" id="cd05374">
    <property type="entry name" value="17beta-HSD-like_SDR_c"/>
    <property type="match status" value="1"/>
</dbReference>
<dbReference type="Pfam" id="PF00106">
    <property type="entry name" value="adh_short"/>
    <property type="match status" value="1"/>
</dbReference>
<keyword evidence="6" id="KW-1185">Reference proteome</keyword>
<dbReference type="InterPro" id="IPR036291">
    <property type="entry name" value="NAD(P)-bd_dom_sf"/>
</dbReference>
<dbReference type="PRINTS" id="PR00080">
    <property type="entry name" value="SDRFAMILY"/>
</dbReference>
<dbReference type="GO" id="GO:0016491">
    <property type="term" value="F:oxidoreductase activity"/>
    <property type="evidence" value="ECO:0007669"/>
    <property type="project" value="UniProtKB-KW"/>
</dbReference>
<accession>A0A415DZC2</accession>
<dbReference type="RefSeq" id="WP_118336247.1">
    <property type="nucleotide sequence ID" value="NZ_AP025567.1"/>
</dbReference>
<sequence length="263" mass="28593">MKQKFAVVTGASKGIGFAVAKFLLAEGYIVYGLSRKAGSLEGVRWLTCDVTQKESVESAFAQIMEEAGRVDLLVCNAGIGISGAAEFTSAEDYTRQMEVNFVGTVCCALQAVPLMREQRAGRILFISSLAAIFPLPFQSFYSASKAAVNAFSDALGLELRPFGVETCTLMLNDVRTEFTDNRRKTAEGDAVYGGRISASVGKMEKSERNGMSPDQVAETACKLLRRKHLPSHKIVGISNEFLGFLCRILPTNLMLYLLGKIYG</sequence>
<dbReference type="InterPro" id="IPR002347">
    <property type="entry name" value="SDR_fam"/>
</dbReference>
<feature type="domain" description="Ketoreductase" evidence="4">
    <location>
        <begin position="4"/>
        <end position="175"/>
    </location>
</feature>
<dbReference type="PRINTS" id="PR00081">
    <property type="entry name" value="GDHRDH"/>
</dbReference>
<dbReference type="OrthoDB" id="9803333at2"/>
<gene>
    <name evidence="5" type="ORF">DW099_15170</name>
</gene>
<comment type="similarity">
    <text evidence="1 3">Belongs to the short-chain dehydrogenases/reductases (SDR) family.</text>
</comment>
<dbReference type="PANTHER" id="PTHR44169:SF6">
    <property type="entry name" value="NADPH-DEPENDENT 1-ACYLDIHYDROXYACETONE PHOSPHATE REDUCTASE"/>
    <property type="match status" value="1"/>
</dbReference>
<dbReference type="Proteomes" id="UP000284841">
    <property type="component" value="Unassembled WGS sequence"/>
</dbReference>
<evidence type="ECO:0000259" key="4">
    <source>
        <dbReference type="SMART" id="SM00822"/>
    </source>
</evidence>
<dbReference type="InterPro" id="IPR057326">
    <property type="entry name" value="KR_dom"/>
</dbReference>
<evidence type="ECO:0000256" key="3">
    <source>
        <dbReference type="RuleBase" id="RU000363"/>
    </source>
</evidence>
<dbReference type="PROSITE" id="PS00061">
    <property type="entry name" value="ADH_SHORT"/>
    <property type="match status" value="1"/>
</dbReference>
<dbReference type="PANTHER" id="PTHR44169">
    <property type="entry name" value="NADPH-DEPENDENT 1-ACYLDIHYDROXYACETONE PHOSPHATE REDUCTASE"/>
    <property type="match status" value="1"/>
</dbReference>
<dbReference type="AlphaFoldDB" id="A0A415DZC2"/>
<evidence type="ECO:0000256" key="1">
    <source>
        <dbReference type="ARBA" id="ARBA00006484"/>
    </source>
</evidence>
<organism evidence="5 6">
    <name type="scientific">Emergencia timonensis</name>
    <dbReference type="NCBI Taxonomy" id="1776384"/>
    <lineage>
        <taxon>Bacteria</taxon>
        <taxon>Bacillati</taxon>
        <taxon>Bacillota</taxon>
        <taxon>Clostridia</taxon>
        <taxon>Peptostreptococcales</taxon>
        <taxon>Anaerovoracaceae</taxon>
        <taxon>Emergencia</taxon>
    </lineage>
</organism>
<dbReference type="SUPFAM" id="SSF51735">
    <property type="entry name" value="NAD(P)-binding Rossmann-fold domains"/>
    <property type="match status" value="1"/>
</dbReference>
<name>A0A415DZC2_9FIRM</name>
<evidence type="ECO:0000313" key="6">
    <source>
        <dbReference type="Proteomes" id="UP000284841"/>
    </source>
</evidence>
<protein>
    <submittedName>
        <fullName evidence="5">SDR family NAD(P)-dependent oxidoreductase</fullName>
    </submittedName>
</protein>
<comment type="caution">
    <text evidence="5">The sequence shown here is derived from an EMBL/GenBank/DDBJ whole genome shotgun (WGS) entry which is preliminary data.</text>
</comment>
<dbReference type="Gene3D" id="3.40.50.720">
    <property type="entry name" value="NAD(P)-binding Rossmann-like Domain"/>
    <property type="match status" value="1"/>
</dbReference>
<dbReference type="STRING" id="1776384.GCA_900086585_01567"/>
<reference evidence="5 6" key="1">
    <citation type="submission" date="2018-08" db="EMBL/GenBank/DDBJ databases">
        <title>A genome reference for cultivated species of the human gut microbiota.</title>
        <authorList>
            <person name="Zou Y."/>
            <person name="Xue W."/>
            <person name="Luo G."/>
        </authorList>
    </citation>
    <scope>NUCLEOTIDE SEQUENCE [LARGE SCALE GENOMIC DNA]</scope>
    <source>
        <strain evidence="5 6">AM07-24</strain>
    </source>
</reference>
<dbReference type="InterPro" id="IPR020904">
    <property type="entry name" value="Sc_DH/Rdtase_CS"/>
</dbReference>
<dbReference type="EMBL" id="QRMS01000004">
    <property type="protein sequence ID" value="RHJ86173.1"/>
    <property type="molecule type" value="Genomic_DNA"/>
</dbReference>
<proteinExistence type="inferred from homology"/>
<evidence type="ECO:0000313" key="5">
    <source>
        <dbReference type="EMBL" id="RHJ86173.1"/>
    </source>
</evidence>
<keyword evidence="2" id="KW-0560">Oxidoreductase</keyword>
<dbReference type="SMART" id="SM00822">
    <property type="entry name" value="PKS_KR"/>
    <property type="match status" value="1"/>
</dbReference>
<evidence type="ECO:0000256" key="2">
    <source>
        <dbReference type="ARBA" id="ARBA00023002"/>
    </source>
</evidence>